<evidence type="ECO:0000313" key="2">
    <source>
        <dbReference type="EMBL" id="ACO47043.1"/>
    </source>
</evidence>
<dbReference type="KEGG" id="ddr:Deide_20313"/>
<dbReference type="RefSeq" id="WP_012694164.1">
    <property type="nucleotide sequence ID" value="NC_012526.1"/>
</dbReference>
<feature type="transmembrane region" description="Helical" evidence="1">
    <location>
        <begin position="228"/>
        <end position="248"/>
    </location>
</feature>
<dbReference type="eggNOG" id="ENOG50337P3">
    <property type="taxonomic scope" value="Bacteria"/>
</dbReference>
<protein>
    <recommendedName>
        <fullName evidence="4">Oligosaccharide repeat unit polymerase</fullName>
    </recommendedName>
</protein>
<feature type="transmembrane region" description="Helical" evidence="1">
    <location>
        <begin position="369"/>
        <end position="387"/>
    </location>
</feature>
<feature type="transmembrane region" description="Helical" evidence="1">
    <location>
        <begin position="393"/>
        <end position="412"/>
    </location>
</feature>
<dbReference type="STRING" id="546414.Deide_20313"/>
<keyword evidence="1" id="KW-0472">Membrane</keyword>
<dbReference type="AlphaFoldDB" id="C1CYL3"/>
<dbReference type="NCBIfam" id="TIGR04370">
    <property type="entry name" value="glyco_rpt_poly"/>
    <property type="match status" value="1"/>
</dbReference>
<feature type="transmembrane region" description="Helical" evidence="1">
    <location>
        <begin position="29"/>
        <end position="45"/>
    </location>
</feature>
<keyword evidence="1" id="KW-0812">Transmembrane</keyword>
<feature type="transmembrane region" description="Helical" evidence="1">
    <location>
        <begin position="181"/>
        <end position="199"/>
    </location>
</feature>
<dbReference type="HOGENOM" id="CLU_697961_0_0_0"/>
<dbReference type="EMBL" id="CP001114">
    <property type="protein sequence ID" value="ACO47043.1"/>
    <property type="molecule type" value="Genomic_DNA"/>
</dbReference>
<dbReference type="PaxDb" id="546414-Deide_20313"/>
<feature type="transmembrane region" description="Helical" evidence="1">
    <location>
        <begin position="100"/>
        <end position="120"/>
    </location>
</feature>
<sequence>MLELTTLIAALTTLLLLNFFFSRDVRYPAVLQIIVWLVTLVVYVVERHRYVSLSESVMLIIFLGVLGFSAGSFLTLSSLGGRSLGSRKTVLLRMRHLSDVRLVLAFFLTLLAIAGAAVYIQTATQFAQTGPTQDLALNLRYLTSVRGEVPPLMRLTSYALPILNTLSGFCLIYYRANRDKRVLPILFLAVASALVMSVFSTGRGIILFFIIEMGIIYAMTSKRLRLRLVLLGLLMFLSIFYIGASVLGKGVDQNASLLESFPDLFSSISLYLLSGILALSVQLPTLVTDEGGVNTFRTIHALGRALGFDATVVPLVQAFTNIPQPTNVYTIYLTYLKDFGWLGIFIFQFLFGILHATLFIAFRRTGGAVALFWLAILSFPLLTQPFTDGYFSLMSTWIQYAFFSSLFSLTIFRSSSKASSATDVSRA</sequence>
<feature type="transmembrane region" description="Helical" evidence="1">
    <location>
        <begin position="299"/>
        <end position="319"/>
    </location>
</feature>
<gene>
    <name evidence="2" type="ordered locus">Deide_20313</name>
</gene>
<feature type="transmembrane region" description="Helical" evidence="1">
    <location>
        <begin position="205"/>
        <end position="221"/>
    </location>
</feature>
<organism evidence="2 3">
    <name type="scientific">Deinococcus deserti (strain DSM 17065 / CIP 109153 / LMG 22923 / VCD115)</name>
    <dbReference type="NCBI Taxonomy" id="546414"/>
    <lineage>
        <taxon>Bacteria</taxon>
        <taxon>Thermotogati</taxon>
        <taxon>Deinococcota</taxon>
        <taxon>Deinococci</taxon>
        <taxon>Deinococcales</taxon>
        <taxon>Deinococcaceae</taxon>
        <taxon>Deinococcus</taxon>
    </lineage>
</organism>
<feature type="transmembrane region" description="Helical" evidence="1">
    <location>
        <begin position="155"/>
        <end position="174"/>
    </location>
</feature>
<feature type="transmembrane region" description="Helical" evidence="1">
    <location>
        <begin position="339"/>
        <end position="362"/>
    </location>
</feature>
<evidence type="ECO:0000313" key="3">
    <source>
        <dbReference type="Proteomes" id="UP000002208"/>
    </source>
</evidence>
<keyword evidence="1" id="KW-1133">Transmembrane helix</keyword>
<name>C1CYL3_DEIDV</name>
<dbReference type="OrthoDB" id="1490430at2"/>
<dbReference type="TCDB" id="9.B.67.2.4">
    <property type="family name" value="the o-antigen polymerase (oap) family"/>
</dbReference>
<keyword evidence="3" id="KW-1185">Reference proteome</keyword>
<feature type="transmembrane region" description="Helical" evidence="1">
    <location>
        <begin position="57"/>
        <end position="79"/>
    </location>
</feature>
<feature type="transmembrane region" description="Helical" evidence="1">
    <location>
        <begin position="6"/>
        <end position="22"/>
    </location>
</feature>
<reference evidence="2 3" key="1">
    <citation type="journal article" date="2009" name="PLoS Genet.">
        <title>Alliance of proteomics and genomics to unravel the specificities of Sahara bacterium Deinococcus deserti.</title>
        <authorList>
            <person name="de Groot A."/>
            <person name="Dulermo R."/>
            <person name="Ortet P."/>
            <person name="Blanchard L."/>
            <person name="Guerin P."/>
            <person name="Fernandez B."/>
            <person name="Vacherie B."/>
            <person name="Dossat C."/>
            <person name="Jolivet E."/>
            <person name="Siguier P."/>
            <person name="Chandler M."/>
            <person name="Barakat M."/>
            <person name="Dedieu A."/>
            <person name="Barbe V."/>
            <person name="Heulin T."/>
            <person name="Sommer S."/>
            <person name="Achouak W."/>
            <person name="Armengaud J."/>
        </authorList>
    </citation>
    <scope>NUCLEOTIDE SEQUENCE [LARGE SCALE GENOMIC DNA]</scope>
    <source>
        <strain evidence="3">DSM 17065 / CIP 109153 / LMG 22923 / VCD115</strain>
    </source>
</reference>
<accession>C1CYL3</accession>
<feature type="transmembrane region" description="Helical" evidence="1">
    <location>
        <begin position="268"/>
        <end position="287"/>
    </location>
</feature>
<evidence type="ECO:0008006" key="4">
    <source>
        <dbReference type="Google" id="ProtNLM"/>
    </source>
</evidence>
<dbReference type="Proteomes" id="UP000002208">
    <property type="component" value="Chromosome"/>
</dbReference>
<evidence type="ECO:0000256" key="1">
    <source>
        <dbReference type="SAM" id="Phobius"/>
    </source>
</evidence>
<proteinExistence type="predicted"/>